<evidence type="ECO:0000256" key="3">
    <source>
        <dbReference type="ARBA" id="ARBA00034808"/>
    </source>
</evidence>
<comment type="caution">
    <text evidence="7">The sequence shown here is derived from an EMBL/GenBank/DDBJ whole genome shotgun (WGS) entry which is preliminary data.</text>
</comment>
<comment type="similarity">
    <text evidence="1">Belongs to the helicase family. RecQ subfamily.</text>
</comment>
<feature type="coiled-coil region" evidence="4">
    <location>
        <begin position="368"/>
        <end position="395"/>
    </location>
</feature>
<feature type="region of interest" description="Disordered" evidence="5">
    <location>
        <begin position="1"/>
        <end position="29"/>
    </location>
</feature>
<feature type="domain" description="Helicase C-terminal" evidence="6">
    <location>
        <begin position="382"/>
        <end position="549"/>
    </location>
</feature>
<evidence type="ECO:0000256" key="5">
    <source>
        <dbReference type="SAM" id="MobiDB-lite"/>
    </source>
</evidence>
<feature type="compositionally biased region" description="Basic and acidic residues" evidence="5">
    <location>
        <begin position="1"/>
        <end position="21"/>
    </location>
</feature>
<dbReference type="Gene3D" id="3.40.50.300">
    <property type="entry name" value="P-loop containing nucleotide triphosphate hydrolases"/>
    <property type="match status" value="1"/>
</dbReference>
<evidence type="ECO:0000256" key="2">
    <source>
        <dbReference type="ARBA" id="ARBA00034617"/>
    </source>
</evidence>
<dbReference type="Proteomes" id="UP001172684">
    <property type="component" value="Unassembled WGS sequence"/>
</dbReference>
<dbReference type="EMBL" id="JAPDRL010000292">
    <property type="protein sequence ID" value="KAJ9653802.1"/>
    <property type="molecule type" value="Genomic_DNA"/>
</dbReference>
<comment type="catalytic activity">
    <reaction evidence="2">
        <text>Couples ATP hydrolysis with the unwinding of duplex DNA by translocating in the 3'-5' direction.</text>
        <dbReference type="EC" id="5.6.2.4"/>
    </reaction>
</comment>
<accession>A0ABQ9NJK2</accession>
<dbReference type="InterPro" id="IPR001650">
    <property type="entry name" value="Helicase_C-like"/>
</dbReference>
<keyword evidence="4" id="KW-0175">Coiled coil</keyword>
<organism evidence="7 8">
    <name type="scientific">Coniosporium apollinis</name>
    <dbReference type="NCBI Taxonomy" id="61459"/>
    <lineage>
        <taxon>Eukaryota</taxon>
        <taxon>Fungi</taxon>
        <taxon>Dikarya</taxon>
        <taxon>Ascomycota</taxon>
        <taxon>Pezizomycotina</taxon>
        <taxon>Dothideomycetes</taxon>
        <taxon>Dothideomycetes incertae sedis</taxon>
        <taxon>Coniosporium</taxon>
    </lineage>
</organism>
<dbReference type="InterPro" id="IPR027417">
    <property type="entry name" value="P-loop_NTPase"/>
</dbReference>
<dbReference type="PANTHER" id="PTHR13710">
    <property type="entry name" value="DNA HELICASE RECQ FAMILY MEMBER"/>
    <property type="match status" value="1"/>
</dbReference>
<feature type="compositionally biased region" description="Basic and acidic residues" evidence="5">
    <location>
        <begin position="578"/>
        <end position="588"/>
    </location>
</feature>
<evidence type="ECO:0000313" key="8">
    <source>
        <dbReference type="Proteomes" id="UP001172684"/>
    </source>
</evidence>
<dbReference type="Pfam" id="PF00271">
    <property type="entry name" value="Helicase_C"/>
    <property type="match status" value="1"/>
</dbReference>
<dbReference type="EC" id="5.6.2.4" evidence="3"/>
<evidence type="ECO:0000256" key="4">
    <source>
        <dbReference type="SAM" id="Coils"/>
    </source>
</evidence>
<protein>
    <recommendedName>
        <fullName evidence="3">DNA 3'-5' helicase</fullName>
        <ecNumber evidence="3">5.6.2.4</ecNumber>
    </recommendedName>
</protein>
<keyword evidence="8" id="KW-1185">Reference proteome</keyword>
<reference evidence="7" key="1">
    <citation type="submission" date="2022-10" db="EMBL/GenBank/DDBJ databases">
        <title>Culturing micro-colonial fungi from biological soil crusts in the Mojave desert and describing Neophaeococcomyces mojavensis, and introducing the new genera and species Taxawa tesnikishii.</title>
        <authorList>
            <person name="Kurbessoian T."/>
            <person name="Stajich J.E."/>
        </authorList>
    </citation>
    <scope>NUCLEOTIDE SEQUENCE</scope>
    <source>
        <strain evidence="7">TK_1</strain>
    </source>
</reference>
<evidence type="ECO:0000256" key="1">
    <source>
        <dbReference type="ARBA" id="ARBA00005446"/>
    </source>
</evidence>
<gene>
    <name evidence="7" type="ORF">H2201_009097</name>
</gene>
<sequence>MERWWRRSNEETERQRREEHGSSNPNRFWGTDRVRAAMQKERSARMGARMSTSIYRHAYLAIRRELTQDKGVAQMLNLIYEGKEKGDGDDDVRARQAGHGKHMEEMIYGRALTESPFHTVSERHGFRRASTDWHRILHFPSAWAEGHVDPETRRRMQAEQEQEGVPEVDGVAPDGFDEAAEGVDGAGGGVQGVAEAGVGGDHATAFARADRHAHGGRQEFVFHAAGRKFEGRGDGGDCAVVFVAGGSEGPVRQGGDQLRGVERREAAALGEHRVGDARVGGDEGVRPVHRREEDDAAVGPDRGGRVSRCVGLEQAVATAGFAADRDDGEGGAAGVFDGDVTAAERVGVLRGDGLDKWEVTKFRDETTRKNVEYRVHEYEKENEDEEVERLVEEKKRQHPMSGQIVMYCKEIKQAKRFAGVLECSVCYREVGTKEKKRRILRRLTQGQEQVFTATNASGLGIDAPMIRVVIHVEIRQKMRDHMQESRRAGRDGLKSEAIIMCACWTDRDGRWTKEQGWKVEMPMKEFMEGDDCRRIALDKEMDGKMDRLGCERGEDWCDMCKGKPRGTRRRRVVVGNEDAPRNKREDSA</sequence>
<dbReference type="PROSITE" id="PS51194">
    <property type="entry name" value="HELICASE_CTER"/>
    <property type="match status" value="1"/>
</dbReference>
<proteinExistence type="inferred from homology"/>
<evidence type="ECO:0000259" key="6">
    <source>
        <dbReference type="PROSITE" id="PS51194"/>
    </source>
</evidence>
<feature type="region of interest" description="Disordered" evidence="5">
    <location>
        <begin position="564"/>
        <end position="588"/>
    </location>
</feature>
<dbReference type="PANTHER" id="PTHR13710:SF154">
    <property type="entry name" value="RECQ HELICASE, PUTATIVE (AFU_ORTHOLOGUE AFUA_6G14720)-RELATED"/>
    <property type="match status" value="1"/>
</dbReference>
<dbReference type="SUPFAM" id="SSF52540">
    <property type="entry name" value="P-loop containing nucleoside triphosphate hydrolases"/>
    <property type="match status" value="1"/>
</dbReference>
<name>A0ABQ9NJK2_9PEZI</name>
<evidence type="ECO:0000313" key="7">
    <source>
        <dbReference type="EMBL" id="KAJ9653802.1"/>
    </source>
</evidence>